<dbReference type="SUPFAM" id="SSF88659">
    <property type="entry name" value="Sigma3 and sigma4 domains of RNA polymerase sigma factors"/>
    <property type="match status" value="1"/>
</dbReference>
<comment type="caution">
    <text evidence="1">The sequence shown here is derived from an EMBL/GenBank/DDBJ whole genome shotgun (WGS) entry which is preliminary data.</text>
</comment>
<dbReference type="Proteomes" id="UP001500141">
    <property type="component" value="Unassembled WGS sequence"/>
</dbReference>
<sequence>MEEANIYIDALLTGNSSIIDQIYKKNFPKISSYIKSNKGNADEAMDIFQEALMYILITQKEKRTEILNFEAYLFVVCRNIWKKKLTNRVINTDVVTLVNKESDLAELIVEQKYFDLYTAKFNLLSENCKEILAVYFNGASYEEIANENDYATVNTVRQRVFKCRSKLIELIKEDKEFQLLRKWELM</sequence>
<dbReference type="InterPro" id="IPR013324">
    <property type="entry name" value="RNA_pol_sigma_r3/r4-like"/>
</dbReference>
<dbReference type="EMBL" id="BAABIP010000020">
    <property type="protein sequence ID" value="GAA4773644.1"/>
    <property type="molecule type" value="Genomic_DNA"/>
</dbReference>
<evidence type="ECO:0008006" key="3">
    <source>
        <dbReference type="Google" id="ProtNLM"/>
    </source>
</evidence>
<dbReference type="SUPFAM" id="SSF88946">
    <property type="entry name" value="Sigma2 domain of RNA polymerase sigma factors"/>
    <property type="match status" value="1"/>
</dbReference>
<name>A0ABP9A426_9FLAO</name>
<accession>A0ABP9A426</accession>
<gene>
    <name evidence="1" type="ORF">GCM10023230_25390</name>
</gene>
<dbReference type="InterPro" id="IPR013325">
    <property type="entry name" value="RNA_pol_sigma_r2"/>
</dbReference>
<proteinExistence type="predicted"/>
<evidence type="ECO:0000313" key="2">
    <source>
        <dbReference type="Proteomes" id="UP001500141"/>
    </source>
</evidence>
<organism evidence="1 2">
    <name type="scientific">Flavobacterium hankyongi</name>
    <dbReference type="NCBI Taxonomy" id="1176532"/>
    <lineage>
        <taxon>Bacteria</taxon>
        <taxon>Pseudomonadati</taxon>
        <taxon>Bacteroidota</taxon>
        <taxon>Flavobacteriia</taxon>
        <taxon>Flavobacteriales</taxon>
        <taxon>Flavobacteriaceae</taxon>
        <taxon>Flavobacterium</taxon>
    </lineage>
</organism>
<dbReference type="RefSeq" id="WP_264542511.1">
    <property type="nucleotide sequence ID" value="NZ_BAABIP010000020.1"/>
</dbReference>
<reference evidence="2" key="1">
    <citation type="journal article" date="2019" name="Int. J. Syst. Evol. Microbiol.">
        <title>The Global Catalogue of Microorganisms (GCM) 10K type strain sequencing project: providing services to taxonomists for standard genome sequencing and annotation.</title>
        <authorList>
            <consortium name="The Broad Institute Genomics Platform"/>
            <consortium name="The Broad Institute Genome Sequencing Center for Infectious Disease"/>
            <person name="Wu L."/>
            <person name="Ma J."/>
        </authorList>
    </citation>
    <scope>NUCLEOTIDE SEQUENCE [LARGE SCALE GENOMIC DNA]</scope>
    <source>
        <strain evidence="2">JCM 18198</strain>
    </source>
</reference>
<keyword evidence="2" id="KW-1185">Reference proteome</keyword>
<dbReference type="InterPro" id="IPR036388">
    <property type="entry name" value="WH-like_DNA-bd_sf"/>
</dbReference>
<dbReference type="Gene3D" id="1.10.1740.10">
    <property type="match status" value="1"/>
</dbReference>
<protein>
    <recommendedName>
        <fullName evidence="3">Sigma-70 family RNA polymerase sigma factor</fullName>
    </recommendedName>
</protein>
<evidence type="ECO:0000313" key="1">
    <source>
        <dbReference type="EMBL" id="GAA4773644.1"/>
    </source>
</evidence>
<dbReference type="Gene3D" id="1.10.10.10">
    <property type="entry name" value="Winged helix-like DNA-binding domain superfamily/Winged helix DNA-binding domain"/>
    <property type="match status" value="1"/>
</dbReference>